<evidence type="ECO:0000313" key="2">
    <source>
        <dbReference type="Proteomes" id="UP000585474"/>
    </source>
</evidence>
<reference evidence="1 2" key="1">
    <citation type="submission" date="2019-07" db="EMBL/GenBank/DDBJ databases">
        <title>De Novo Assembly of kiwifruit Actinidia rufa.</title>
        <authorList>
            <person name="Sugita-Konishi S."/>
            <person name="Sato K."/>
            <person name="Mori E."/>
            <person name="Abe Y."/>
            <person name="Kisaki G."/>
            <person name="Hamano K."/>
            <person name="Suezawa K."/>
            <person name="Otani M."/>
            <person name="Fukuda T."/>
            <person name="Manabe T."/>
            <person name="Gomi K."/>
            <person name="Tabuchi M."/>
            <person name="Akimitsu K."/>
            <person name="Kataoka I."/>
        </authorList>
    </citation>
    <scope>NUCLEOTIDE SEQUENCE [LARGE SCALE GENOMIC DNA]</scope>
    <source>
        <strain evidence="2">cv. Fuchu</strain>
    </source>
</reference>
<dbReference type="GO" id="GO:0043130">
    <property type="term" value="F:ubiquitin binding"/>
    <property type="evidence" value="ECO:0007669"/>
    <property type="project" value="TreeGrafter"/>
</dbReference>
<dbReference type="OrthoDB" id="1718288at2759"/>
<protein>
    <submittedName>
        <fullName evidence="1">Uncharacterized protein</fullName>
    </submittedName>
</protein>
<dbReference type="Pfam" id="PF23625">
    <property type="entry name" value="UIM_2"/>
    <property type="match status" value="2"/>
</dbReference>
<keyword evidence="2" id="KW-1185">Reference proteome</keyword>
<name>A0A7J0EI32_9ERIC</name>
<dbReference type="PROSITE" id="PS50330">
    <property type="entry name" value="UIM"/>
    <property type="match status" value="1"/>
</dbReference>
<proteinExistence type="predicted"/>
<dbReference type="EMBL" id="BJWL01000004">
    <property type="protein sequence ID" value="GFY86134.1"/>
    <property type="molecule type" value="Genomic_DNA"/>
</dbReference>
<dbReference type="InterPro" id="IPR045218">
    <property type="entry name" value="DA1-like"/>
</dbReference>
<organism evidence="1 2">
    <name type="scientific">Actinidia rufa</name>
    <dbReference type="NCBI Taxonomy" id="165716"/>
    <lineage>
        <taxon>Eukaryota</taxon>
        <taxon>Viridiplantae</taxon>
        <taxon>Streptophyta</taxon>
        <taxon>Embryophyta</taxon>
        <taxon>Tracheophyta</taxon>
        <taxon>Spermatophyta</taxon>
        <taxon>Magnoliopsida</taxon>
        <taxon>eudicotyledons</taxon>
        <taxon>Gunneridae</taxon>
        <taxon>Pentapetalae</taxon>
        <taxon>asterids</taxon>
        <taxon>Ericales</taxon>
        <taxon>Actinidiaceae</taxon>
        <taxon>Actinidia</taxon>
    </lineage>
</organism>
<accession>A0A7J0EI32</accession>
<evidence type="ECO:0000313" key="1">
    <source>
        <dbReference type="EMBL" id="GFY86134.1"/>
    </source>
</evidence>
<dbReference type="InterPro" id="IPR003903">
    <property type="entry name" value="UIM_dom"/>
</dbReference>
<dbReference type="AlphaFoldDB" id="A0A7J0EI32"/>
<gene>
    <name evidence="1" type="ORF">Acr_04g0008720</name>
</gene>
<dbReference type="PANTHER" id="PTHR24209:SF25">
    <property type="entry name" value="PROTEIN DA1-RELATED 1"/>
    <property type="match status" value="1"/>
</dbReference>
<dbReference type="PANTHER" id="PTHR24209">
    <property type="entry name" value="PROTEIN DA1-RELATED 2"/>
    <property type="match status" value="1"/>
</dbReference>
<dbReference type="SMART" id="SM00726">
    <property type="entry name" value="UIM"/>
    <property type="match status" value="2"/>
</dbReference>
<dbReference type="Proteomes" id="UP000585474">
    <property type="component" value="Unassembled WGS sequence"/>
</dbReference>
<comment type="caution">
    <text evidence="1">The sequence shown here is derived from an EMBL/GenBank/DDBJ whole genome shotgun (WGS) entry which is preliminary data.</text>
</comment>
<sequence>MGWLSKIFKGSSHKVSEGQYNWKERHGEDTVQNEPLSSGDAWSEIEDIDRAIALSLSEEDQKRKNIAYNLPWIGIISLSFDWPDDESQLKEDEQLAKAIQESLNVESPPRYGNGNIYQPIPFPYSTGFSCIRFKFQ</sequence>